<feature type="transmembrane region" description="Helical" evidence="5">
    <location>
        <begin position="242"/>
        <end position="260"/>
    </location>
</feature>
<dbReference type="RefSeq" id="WP_131271619.1">
    <property type="nucleotide sequence ID" value="NZ_SJOA01000014.1"/>
</dbReference>
<dbReference type="InterPro" id="IPR050469">
    <property type="entry name" value="Diguanylate_Cyclase"/>
</dbReference>
<dbReference type="Pfam" id="PF00990">
    <property type="entry name" value="GGDEF"/>
    <property type="match status" value="1"/>
</dbReference>
<dbReference type="PANTHER" id="PTHR45138">
    <property type="entry name" value="REGULATORY COMPONENTS OF SENSORY TRANSDUCTION SYSTEM"/>
    <property type="match status" value="1"/>
</dbReference>
<evidence type="ECO:0000313" key="7">
    <source>
        <dbReference type="EMBL" id="TCB58120.1"/>
    </source>
</evidence>
<feature type="domain" description="GGDEF" evidence="6">
    <location>
        <begin position="486"/>
        <end position="624"/>
    </location>
</feature>
<dbReference type="PROSITE" id="PS50887">
    <property type="entry name" value="GGDEF"/>
    <property type="match status" value="1"/>
</dbReference>
<comment type="caution">
    <text evidence="7">The sequence shown here is derived from an EMBL/GenBank/DDBJ whole genome shotgun (WGS) entry which is preliminary data.</text>
</comment>
<dbReference type="SMART" id="SM00267">
    <property type="entry name" value="GGDEF"/>
    <property type="match status" value="1"/>
</dbReference>
<keyword evidence="5" id="KW-1133">Transmembrane helix</keyword>
<name>A0A4V6N2I6_9GAMM</name>
<dbReference type="OrthoDB" id="9759607at2"/>
<evidence type="ECO:0000259" key="6">
    <source>
        <dbReference type="PROSITE" id="PS50887"/>
    </source>
</evidence>
<organism evidence="7 8">
    <name type="scientific">Acinetobacter terrae</name>
    <dbReference type="NCBI Taxonomy" id="2731247"/>
    <lineage>
        <taxon>Bacteria</taxon>
        <taxon>Pseudomonadati</taxon>
        <taxon>Pseudomonadota</taxon>
        <taxon>Gammaproteobacteria</taxon>
        <taxon>Moraxellales</taxon>
        <taxon>Moraxellaceae</taxon>
        <taxon>Acinetobacter</taxon>
        <taxon>Acinetobacter Taxon 24</taxon>
    </lineage>
</organism>
<feature type="transmembrane region" description="Helical" evidence="5">
    <location>
        <begin position="332"/>
        <end position="352"/>
    </location>
</feature>
<dbReference type="AlphaFoldDB" id="A0A4V6N2I6"/>
<accession>A0A4V6N2I6</accession>
<comment type="cofactor">
    <cofactor evidence="1">
        <name>Mg(2+)</name>
        <dbReference type="ChEBI" id="CHEBI:18420"/>
    </cofactor>
</comment>
<dbReference type="InterPro" id="IPR043128">
    <property type="entry name" value="Rev_trsase/Diguanyl_cyclase"/>
</dbReference>
<feature type="transmembrane region" description="Helical" evidence="5">
    <location>
        <begin position="207"/>
        <end position="230"/>
    </location>
</feature>
<feature type="transmembrane region" description="Helical" evidence="5">
    <location>
        <begin position="305"/>
        <end position="326"/>
    </location>
</feature>
<dbReference type="EC" id="2.7.7.65" evidence="2"/>
<evidence type="ECO:0000256" key="1">
    <source>
        <dbReference type="ARBA" id="ARBA00001946"/>
    </source>
</evidence>
<feature type="transmembrane region" description="Helical" evidence="5">
    <location>
        <begin position="364"/>
        <end position="384"/>
    </location>
</feature>
<evidence type="ECO:0000256" key="5">
    <source>
        <dbReference type="SAM" id="Phobius"/>
    </source>
</evidence>
<reference evidence="7 8" key="1">
    <citation type="submission" date="2019-02" db="EMBL/GenBank/DDBJ databases">
        <title>High diversity of culturable Acinetobacter species in natural soil and water ecosystems.</title>
        <authorList>
            <person name="Radolfova-Krizova L."/>
            <person name="Nemec A."/>
        </authorList>
    </citation>
    <scope>NUCLEOTIDE SEQUENCE [LARGE SCALE GENOMIC DNA]</scope>
    <source>
        <strain evidence="7 8">ANC 4281</strain>
    </source>
</reference>
<dbReference type="InterPro" id="IPR029787">
    <property type="entry name" value="Nucleotide_cyclase"/>
</dbReference>
<feature type="transmembrane region" description="Helical" evidence="5">
    <location>
        <begin position="280"/>
        <end position="298"/>
    </location>
</feature>
<evidence type="ECO:0000256" key="2">
    <source>
        <dbReference type="ARBA" id="ARBA00012528"/>
    </source>
</evidence>
<sequence length="624" mass="71749">MIRFLDKSHNLIHFFKFFLLVCVCVFAWQKPVWAHYNAAPESDDLQQKLFNQIQFTENSSTPLQGLWQYYPGQFITQPSSVLKSTSVSLPISFKELTGSNETYGTFIGHFKIPKEYIGRRIAIFIPNQYGAYRLYLNGDFVLRLGEIGKDTTTHLTENAPRIAFMVVKKEYFTLTIQASNFDPLHGGLENPMRIGTSKTITRQFEQLMMSIGLVCGAVLGVGIFTLMFSIFQGKIGRSSIRVFVFGIFILFLALHNLFSAPYAYTVFTDISWIWGRRLEFLFTYFAVVFFLSYMILLNQRYLHPIIYFVAMLVLGINIVVTVFTSPEVFERLAFYSSLFSLVVILNFTYGFYLTLKTKEKYSTINLWAVVLLCVTFVHDFLLTLNLIESFNLSFISTSFYALLVMFQQSRNFARHTSYIEQLNNNLLELNSSLDNKVKERTLQLHQLNEQLERQIQIDALTGAFNRRALNTEIQRLFTLTQNHSNSSLAFAMLDVDYFKNYNDYYGHLKGDVILQDLVKIIQQALPPSAYVARYGGEEFAIILHNVPSEVVLNVLQQVLNAVRHAQLEHVNRPDQKQYVTLSMGVAWMDRNHPYADIHELMKAADVQLYAAKGAGRDQYQALGS</sequence>
<keyword evidence="5" id="KW-0812">Transmembrane</keyword>
<evidence type="ECO:0000256" key="3">
    <source>
        <dbReference type="ARBA" id="ARBA00034247"/>
    </source>
</evidence>
<dbReference type="InterPro" id="IPR000160">
    <property type="entry name" value="GGDEF_dom"/>
</dbReference>
<dbReference type="Gene3D" id="3.30.70.270">
    <property type="match status" value="1"/>
</dbReference>
<gene>
    <name evidence="7" type="ORF">E0H85_11270</name>
</gene>
<dbReference type="NCBIfam" id="TIGR00254">
    <property type="entry name" value="GGDEF"/>
    <property type="match status" value="1"/>
</dbReference>
<keyword evidence="4" id="KW-0175">Coiled coil</keyword>
<feature type="coiled-coil region" evidence="4">
    <location>
        <begin position="419"/>
        <end position="450"/>
    </location>
</feature>
<evidence type="ECO:0000313" key="8">
    <source>
        <dbReference type="Proteomes" id="UP000291380"/>
    </source>
</evidence>
<dbReference type="FunFam" id="3.30.70.270:FF:000001">
    <property type="entry name" value="Diguanylate cyclase domain protein"/>
    <property type="match status" value="1"/>
</dbReference>
<dbReference type="PANTHER" id="PTHR45138:SF9">
    <property type="entry name" value="DIGUANYLATE CYCLASE DGCM-RELATED"/>
    <property type="match status" value="1"/>
</dbReference>
<dbReference type="CDD" id="cd01949">
    <property type="entry name" value="GGDEF"/>
    <property type="match status" value="1"/>
</dbReference>
<proteinExistence type="predicted"/>
<dbReference type="EMBL" id="SJOA01000014">
    <property type="protein sequence ID" value="TCB58120.1"/>
    <property type="molecule type" value="Genomic_DNA"/>
</dbReference>
<dbReference type="SUPFAM" id="SSF55073">
    <property type="entry name" value="Nucleotide cyclase"/>
    <property type="match status" value="1"/>
</dbReference>
<protein>
    <recommendedName>
        <fullName evidence="2">diguanylate cyclase</fullName>
        <ecNumber evidence="2">2.7.7.65</ecNumber>
    </recommendedName>
</protein>
<comment type="catalytic activity">
    <reaction evidence="3">
        <text>2 GTP = 3',3'-c-di-GMP + 2 diphosphate</text>
        <dbReference type="Rhea" id="RHEA:24898"/>
        <dbReference type="ChEBI" id="CHEBI:33019"/>
        <dbReference type="ChEBI" id="CHEBI:37565"/>
        <dbReference type="ChEBI" id="CHEBI:58805"/>
        <dbReference type="EC" id="2.7.7.65"/>
    </reaction>
</comment>
<evidence type="ECO:0000256" key="4">
    <source>
        <dbReference type="SAM" id="Coils"/>
    </source>
</evidence>
<dbReference type="GO" id="GO:0052621">
    <property type="term" value="F:diguanylate cyclase activity"/>
    <property type="evidence" value="ECO:0007669"/>
    <property type="project" value="UniProtKB-EC"/>
</dbReference>
<keyword evidence="5" id="KW-0472">Membrane</keyword>
<dbReference type="Proteomes" id="UP000291380">
    <property type="component" value="Unassembled WGS sequence"/>
</dbReference>